<dbReference type="CDD" id="cd16989">
    <property type="entry name" value="ENTH_EpsinR"/>
    <property type="match status" value="1"/>
</dbReference>
<accession>A0AAF5DNC5</accession>
<keyword evidence="7" id="KW-1185">Reference proteome</keyword>
<evidence type="ECO:0000256" key="5">
    <source>
        <dbReference type="PROSITE-ProRule" id="PRU00243"/>
    </source>
</evidence>
<protein>
    <submittedName>
        <fullName evidence="8">Ras-related protein Rab-28</fullName>
    </submittedName>
</protein>
<evidence type="ECO:0000256" key="3">
    <source>
        <dbReference type="ARBA" id="ARBA00022989"/>
    </source>
</evidence>
<comment type="caution">
    <text evidence="5">Lacks conserved residue(s) required for the propagation of feature annotation.</text>
</comment>
<dbReference type="GO" id="GO:0006897">
    <property type="term" value="P:endocytosis"/>
    <property type="evidence" value="ECO:0007669"/>
    <property type="project" value="TreeGrafter"/>
</dbReference>
<comment type="subcellular location">
    <subcellularLocation>
        <location evidence="1">Membrane</location>
        <topology evidence="1">Multi-pass membrane protein</topology>
    </subcellularLocation>
</comment>
<dbReference type="GO" id="GO:0005886">
    <property type="term" value="C:plasma membrane"/>
    <property type="evidence" value="ECO:0007669"/>
    <property type="project" value="TreeGrafter"/>
</dbReference>
<evidence type="ECO:0000259" key="6">
    <source>
        <dbReference type="PROSITE" id="PS50942"/>
    </source>
</evidence>
<evidence type="ECO:0000313" key="8">
    <source>
        <dbReference type="WBParaSite" id="TCONS_00014734.p1"/>
    </source>
</evidence>
<dbReference type="SUPFAM" id="SSF48464">
    <property type="entry name" value="ENTH/VHS domain"/>
    <property type="match status" value="1"/>
</dbReference>
<keyword evidence="2 5" id="KW-0812">Transmembrane</keyword>
<dbReference type="GO" id="GO:0005768">
    <property type="term" value="C:endosome"/>
    <property type="evidence" value="ECO:0007669"/>
    <property type="project" value="TreeGrafter"/>
</dbReference>
<evidence type="ECO:0000313" key="7">
    <source>
        <dbReference type="Proteomes" id="UP000035681"/>
    </source>
</evidence>
<dbReference type="InterPro" id="IPR008942">
    <property type="entry name" value="ENTH_VHS"/>
</dbReference>
<dbReference type="PANTHER" id="PTHR12276:SF45">
    <property type="entry name" value="CLATHRIN INTERACTOR 1"/>
    <property type="match status" value="1"/>
</dbReference>
<feature type="transmembrane region" description="Helical" evidence="5">
    <location>
        <begin position="661"/>
        <end position="679"/>
    </location>
</feature>
<feature type="transmembrane region" description="Helical" evidence="5">
    <location>
        <begin position="793"/>
        <end position="811"/>
    </location>
</feature>
<dbReference type="SMART" id="SM00273">
    <property type="entry name" value="ENTH"/>
    <property type="match status" value="1"/>
</dbReference>
<dbReference type="InterPro" id="IPR035952">
    <property type="entry name" value="Rhomboid-like_sf"/>
</dbReference>
<dbReference type="GO" id="GO:0030276">
    <property type="term" value="F:clathrin binding"/>
    <property type="evidence" value="ECO:0007669"/>
    <property type="project" value="TreeGrafter"/>
</dbReference>
<dbReference type="WBParaSite" id="TCONS_00014734.p1">
    <property type="protein sequence ID" value="TCONS_00014734.p1"/>
    <property type="gene ID" value="XLOC_009955"/>
</dbReference>
<feature type="transmembrane region" description="Helical" evidence="5">
    <location>
        <begin position="743"/>
        <end position="761"/>
    </location>
</feature>
<evidence type="ECO:0000256" key="1">
    <source>
        <dbReference type="ARBA" id="ARBA00004141"/>
    </source>
</evidence>
<evidence type="ECO:0000256" key="4">
    <source>
        <dbReference type="ARBA" id="ARBA00023136"/>
    </source>
</evidence>
<name>A0AAF5DNC5_STRER</name>
<dbReference type="PANTHER" id="PTHR12276">
    <property type="entry name" value="EPSIN/ENT-RELATED"/>
    <property type="match status" value="1"/>
</dbReference>
<feature type="domain" description="ENTH" evidence="6">
    <location>
        <begin position="33"/>
        <end position="166"/>
    </location>
</feature>
<dbReference type="Proteomes" id="UP000035681">
    <property type="component" value="Unplaced"/>
</dbReference>
<dbReference type="AlphaFoldDB" id="A0AAF5DNC5"/>
<reference evidence="8" key="1">
    <citation type="submission" date="2024-02" db="UniProtKB">
        <authorList>
            <consortium name="WormBaseParasite"/>
        </authorList>
    </citation>
    <scope>IDENTIFICATION</scope>
</reference>
<dbReference type="FunFam" id="1.25.40.90:FF:000006">
    <property type="entry name" value="Clathrin interactor 1"/>
    <property type="match status" value="1"/>
</dbReference>
<keyword evidence="4 5" id="KW-0472">Membrane</keyword>
<dbReference type="GO" id="GO:0005543">
    <property type="term" value="F:phospholipid binding"/>
    <property type="evidence" value="ECO:0007669"/>
    <property type="project" value="TreeGrafter"/>
</dbReference>
<evidence type="ECO:0000256" key="2">
    <source>
        <dbReference type="ARBA" id="ARBA00022692"/>
    </source>
</evidence>
<feature type="transmembrane region" description="Helical" evidence="5">
    <location>
        <begin position="768"/>
        <end position="787"/>
    </location>
</feature>
<dbReference type="Gene3D" id="1.25.40.90">
    <property type="match status" value="1"/>
</dbReference>
<dbReference type="GO" id="GO:0030125">
    <property type="term" value="C:clathrin vesicle coat"/>
    <property type="evidence" value="ECO:0007669"/>
    <property type="project" value="TreeGrafter"/>
</dbReference>
<dbReference type="SUPFAM" id="SSF144091">
    <property type="entry name" value="Rhomboid-like"/>
    <property type="match status" value="1"/>
</dbReference>
<dbReference type="InterPro" id="IPR013809">
    <property type="entry name" value="ENTH"/>
</dbReference>
<keyword evidence="3 5" id="KW-1133">Transmembrane helix</keyword>
<dbReference type="PROSITE" id="PS50942">
    <property type="entry name" value="ENTH"/>
    <property type="match status" value="1"/>
</dbReference>
<organism evidence="7 8">
    <name type="scientific">Strongyloides stercoralis</name>
    <name type="common">Threadworm</name>
    <dbReference type="NCBI Taxonomy" id="6248"/>
    <lineage>
        <taxon>Eukaryota</taxon>
        <taxon>Metazoa</taxon>
        <taxon>Ecdysozoa</taxon>
        <taxon>Nematoda</taxon>
        <taxon>Chromadorea</taxon>
        <taxon>Rhabditida</taxon>
        <taxon>Tylenchina</taxon>
        <taxon>Panagrolaimomorpha</taxon>
        <taxon>Strongyloidoidea</taxon>
        <taxon>Strongyloididae</taxon>
        <taxon>Strongyloides</taxon>
    </lineage>
</organism>
<dbReference type="Pfam" id="PF01417">
    <property type="entry name" value="ENTH"/>
    <property type="match status" value="1"/>
</dbReference>
<sequence length="848" mass="97317">MSNLFSGLASITKTVSDALNNPEIKKFQDQVTGYVMNFTDAEIKVRNATNDEGWGPTNQQCDEIASMTFQYDLCTEASEMLFKRMMENNKGTWRRTYKSLRLVDHLLKHGSDRFIRYTREHSAQIRGLQNFHYIDEKGKDQGINIRVKAKAIIQLLQDENLLIEERKKAKTMNRDKYVGYSKEDMIHMSGSSSMSGFGNDYYNKYSDTISNVSKSQSMNDDIHKEANLFNFPDDKDMDHTELGIPNTPNNDDDFGEFESPIKVAEVPKKVEVDLFGDITPIAPPPNDVISPAFSPKSVVSPGSKKQTTTNDLINLMDDFNVTQPSPTQQTSVNVFSATRMDSDILSVPQKTEIPKNNVGNILDIDFNTTNHNTNVQDDFADFVAFGNTPVTNETQQIDFFTSMFTISPKESKEITNTSIIQKNEEDFGDFVSEKKPSVKESKKVGSTWNGLEDKFGLDFANFNLKKGELEKKKVSMNEMKIFFFYKNYFTTGNKIKFRLIRISIKMFLSAGVVAKIKYIDEDCNNTNDDSSIKKNTENYDTIYNDKLKNLYVIFKEYEKTGFDEIDVDDVKKALMDPNFTNVLVNGFSVTAPSMLMERVVKCDKPLTFDEFSEIVIKSRRLSYDIAQYKHFNDINVDETILKKYYHYENKNYNEKTNNKEIINSCIFLLIYTILMILSYDIDKYTKYRYITYYGELQYYNLTPTMFLTYIFIHKSRKNLLFNIFHFSCAFMTLQYYFKTELKYIIIVIVSSVTYGGVIHLFEEINLSGSMNCIISLVSLLFVNIIIGKKKNETSIISIIMCIIYLLPILLYPSASSVGGLMGGFCSSILVVLKKNIIHIPCNINVCHI</sequence>
<proteinExistence type="predicted"/>